<feature type="region of interest" description="Disordered" evidence="1">
    <location>
        <begin position="77"/>
        <end position="97"/>
    </location>
</feature>
<proteinExistence type="predicted"/>
<dbReference type="Proteomes" id="UP000286134">
    <property type="component" value="Unassembled WGS sequence"/>
</dbReference>
<dbReference type="OrthoDB" id="3591352at2759"/>
<protein>
    <recommendedName>
        <fullName evidence="4">FAR1 domain-containing protein</fullName>
    </recommendedName>
</protein>
<dbReference type="EMBL" id="MCFK01006135">
    <property type="protein sequence ID" value="RKF59287.1"/>
    <property type="molecule type" value="Genomic_DNA"/>
</dbReference>
<evidence type="ECO:0000256" key="1">
    <source>
        <dbReference type="SAM" id="MobiDB-lite"/>
    </source>
</evidence>
<dbReference type="STRING" id="212602.A0A420HPF7"/>
<organism evidence="2 3">
    <name type="scientific">Erysiphe neolycopersici</name>
    <dbReference type="NCBI Taxonomy" id="212602"/>
    <lineage>
        <taxon>Eukaryota</taxon>
        <taxon>Fungi</taxon>
        <taxon>Dikarya</taxon>
        <taxon>Ascomycota</taxon>
        <taxon>Pezizomycotina</taxon>
        <taxon>Leotiomycetes</taxon>
        <taxon>Erysiphales</taxon>
        <taxon>Erysiphaceae</taxon>
        <taxon>Erysiphe</taxon>
    </lineage>
</organism>
<evidence type="ECO:0000313" key="2">
    <source>
        <dbReference type="EMBL" id="RKF59287.1"/>
    </source>
</evidence>
<keyword evidence="3" id="KW-1185">Reference proteome</keyword>
<accession>A0A420HPF7</accession>
<evidence type="ECO:0000313" key="3">
    <source>
        <dbReference type="Proteomes" id="UP000286134"/>
    </source>
</evidence>
<sequence length="313" mass="36146">MDRLDQMRLVQNRAPEGSARCQELEFKNYQEFTAWLEIEKNQVVWNKHDTRGRRERPGVTRRATKIEWTERYRCPFSGKKRASRQSQNPHRKRKDSMKVGCTANIKAKKYIDSDRIKVTFDARHVNHEPNSVGSWQRQRLSPVVKTWLKKVVTTGINWETYKSVMKPDFETLAALQSGTLASDTPVAVPQMLRVSNQQFNDYRRSHLKSVAQVDSDCRDSLGRNTPIHQGPIHQISEGLGGLEGPEELENLAELHRGAELKSQLLDAFNFIMPIIDKYSQFSDLQKKLLDDTVTSLQSFRRSFEASRSQSQIT</sequence>
<reference evidence="2 3" key="1">
    <citation type="journal article" date="2018" name="BMC Genomics">
        <title>Comparative genome analyses reveal sequence features reflecting distinct modes of host-adaptation between dicot and monocot powdery mildew.</title>
        <authorList>
            <person name="Wu Y."/>
            <person name="Ma X."/>
            <person name="Pan Z."/>
            <person name="Kale S.D."/>
            <person name="Song Y."/>
            <person name="King H."/>
            <person name="Zhang Q."/>
            <person name="Presley C."/>
            <person name="Deng X."/>
            <person name="Wei C.I."/>
            <person name="Xiao S."/>
        </authorList>
    </citation>
    <scope>NUCLEOTIDE SEQUENCE [LARGE SCALE GENOMIC DNA]</scope>
    <source>
        <strain evidence="2">UMSG2</strain>
    </source>
</reference>
<comment type="caution">
    <text evidence="2">The sequence shown here is derived from an EMBL/GenBank/DDBJ whole genome shotgun (WGS) entry which is preliminary data.</text>
</comment>
<gene>
    <name evidence="2" type="ORF">OnM2_061007</name>
</gene>
<evidence type="ECO:0008006" key="4">
    <source>
        <dbReference type="Google" id="ProtNLM"/>
    </source>
</evidence>
<feature type="compositionally biased region" description="Basic residues" evidence="1">
    <location>
        <begin position="78"/>
        <end position="95"/>
    </location>
</feature>
<dbReference type="AlphaFoldDB" id="A0A420HPF7"/>
<name>A0A420HPF7_9PEZI</name>